<evidence type="ECO:0000256" key="2">
    <source>
        <dbReference type="ARBA" id="ARBA00022475"/>
    </source>
</evidence>
<dbReference type="PANTHER" id="PTHR34390:SF2">
    <property type="entry name" value="SUCCINATE TRANSPORTER SUBUNIT YJJP-RELATED"/>
    <property type="match status" value="1"/>
</dbReference>
<evidence type="ECO:0000256" key="6">
    <source>
        <dbReference type="ARBA" id="ARBA00034125"/>
    </source>
</evidence>
<proteinExistence type="inferred from homology"/>
<protein>
    <recommendedName>
        <fullName evidence="8">Threonine/serine exporter-like N-terminal domain-containing protein</fullName>
    </recommendedName>
</protein>
<accession>A0A0E1X7M5</accession>
<dbReference type="PANTHER" id="PTHR34390">
    <property type="entry name" value="UPF0442 PROTEIN YJJB-RELATED"/>
    <property type="match status" value="1"/>
</dbReference>
<dbReference type="Proteomes" id="UP000003455">
    <property type="component" value="Chromosome"/>
</dbReference>
<dbReference type="GO" id="GO:0015744">
    <property type="term" value="P:succinate transport"/>
    <property type="evidence" value="ECO:0007669"/>
    <property type="project" value="TreeGrafter"/>
</dbReference>
<keyword evidence="3 7" id="KW-0812">Transmembrane</keyword>
<evidence type="ECO:0000256" key="3">
    <source>
        <dbReference type="ARBA" id="ARBA00022692"/>
    </source>
</evidence>
<dbReference type="InterPro" id="IPR010619">
    <property type="entry name" value="ThrE-like_N"/>
</dbReference>
<evidence type="ECO:0000256" key="5">
    <source>
        <dbReference type="ARBA" id="ARBA00023136"/>
    </source>
</evidence>
<dbReference type="AlphaFoldDB" id="A0A0E1X7M5"/>
<name>A0A0E1X7M5_STAAU</name>
<keyword evidence="4 7" id="KW-1133">Transmembrane helix</keyword>
<keyword evidence="2" id="KW-1003">Cell membrane</keyword>
<keyword evidence="5 7" id="KW-0472">Membrane</keyword>
<dbReference type="Pfam" id="PF06738">
    <property type="entry name" value="ThrE"/>
    <property type="match status" value="1"/>
</dbReference>
<dbReference type="GO" id="GO:0005886">
    <property type="term" value="C:plasma membrane"/>
    <property type="evidence" value="ECO:0007669"/>
    <property type="project" value="UniProtKB-SubCell"/>
</dbReference>
<comment type="subcellular location">
    <subcellularLocation>
        <location evidence="1">Cell membrane</location>
        <topology evidence="1">Multi-pass membrane protein</topology>
    </subcellularLocation>
</comment>
<evidence type="ECO:0000256" key="4">
    <source>
        <dbReference type="ARBA" id="ARBA00022989"/>
    </source>
</evidence>
<dbReference type="EMBL" id="ACJA02000003">
    <property type="protein sequence ID" value="EFH95337.1"/>
    <property type="molecule type" value="Genomic_DNA"/>
</dbReference>
<feature type="transmembrane region" description="Helical" evidence="7">
    <location>
        <begin position="120"/>
        <end position="140"/>
    </location>
</feature>
<dbReference type="RefSeq" id="WP_001113406.1">
    <property type="nucleotide sequence ID" value="NZ_CM000952.1"/>
</dbReference>
<evidence type="ECO:0000256" key="1">
    <source>
        <dbReference type="ARBA" id="ARBA00004651"/>
    </source>
</evidence>
<reference evidence="9" key="1">
    <citation type="submission" date="2010-05" db="EMBL/GenBank/DDBJ databases">
        <authorList>
            <person name="Muzny D."/>
            <person name="Qin X."/>
            <person name="Buhay C."/>
            <person name="Dugan-Rocha S."/>
            <person name="Ding Y."/>
            <person name="Chen G."/>
            <person name="Hawes A."/>
            <person name="Holder M."/>
            <person name="Jhangiani S."/>
            <person name="Johnson A."/>
            <person name="Khan Z."/>
            <person name="Li Z."/>
            <person name="Liu W."/>
            <person name="Liu X."/>
            <person name="Perez L."/>
            <person name="Shen H."/>
            <person name="Wang Q."/>
            <person name="Watt J."/>
            <person name="Xi L."/>
            <person name="Xin Y."/>
            <person name="Zhou J."/>
            <person name="Deng J."/>
            <person name="Jiang H."/>
            <person name="Liu Y."/>
            <person name="Qu J."/>
            <person name="Song X.-Z."/>
            <person name="Zhang L."/>
            <person name="Villasana D."/>
            <person name="Johnson A."/>
            <person name="Liu J."/>
            <person name="Liyanage D."/>
            <person name="Lorensuhewa L."/>
            <person name="Robinson T."/>
            <person name="Song A."/>
            <person name="Song B.-B."/>
            <person name="Dinh H."/>
            <person name="Thornton R."/>
            <person name="Coyle M."/>
            <person name="Francisco L."/>
            <person name="Jackson L."/>
            <person name="Javaid M."/>
            <person name="Korchina V."/>
            <person name="Kovar C."/>
            <person name="Mata R."/>
            <person name="Mathew T."/>
            <person name="Ngo R."/>
            <person name="Nguyen L."/>
            <person name="Nguyen N."/>
            <person name="Okwuonu G."/>
            <person name="Ongeri F."/>
            <person name="Pham C."/>
            <person name="Simmons D."/>
            <person name="Wilczek-Boney K."/>
            <person name="Hale W."/>
            <person name="Jakkamsetti A."/>
            <person name="Pham P."/>
            <person name="Ruth R."/>
            <person name="San Lucas F."/>
            <person name="Warren J."/>
            <person name="Zhang J."/>
            <person name="Zhao Z."/>
            <person name="Zhou C."/>
            <person name="Zhu D."/>
            <person name="Lee S."/>
            <person name="Bess C."/>
            <person name="Blankenburg K."/>
            <person name="Forbes L."/>
            <person name="Fu Q."/>
            <person name="Gubbala S."/>
            <person name="Hirani K."/>
            <person name="Jayaseelan J.C."/>
            <person name="Lara F."/>
            <person name="Munidasa M."/>
            <person name="Palculict T."/>
            <person name="Patil S."/>
            <person name="Pu L.-L."/>
            <person name="Saada N."/>
            <person name="Tang L."/>
            <person name="Weissenberger G."/>
            <person name="Zhu Y."/>
            <person name="Hemphill L."/>
            <person name="Shang Y."/>
            <person name="Youmans B."/>
            <person name="Ayvaz T."/>
            <person name="Ross M."/>
            <person name="Santibanez J."/>
            <person name="Aqrawi P."/>
            <person name="Gross S."/>
            <person name="Joshi V."/>
            <person name="Fowler G."/>
            <person name="Nazareth L."/>
            <person name="Reid J."/>
            <person name="Worley K."/>
            <person name="Petrosino J."/>
            <person name="Highlander S."/>
            <person name="Gibbs R."/>
        </authorList>
    </citation>
    <scope>NUCLEOTIDE SEQUENCE [LARGE SCALE GENOMIC DNA]</scope>
    <source>
        <strain evidence="9">MN8</strain>
    </source>
</reference>
<gene>
    <name evidence="9" type="ORF">HMPREF0769_11547</name>
</gene>
<sequence length="253" mass="27427">MPDSITIIDENKVIDVVLIAGRILLESGAETYRVEDTMNRIAHSYGLHNTYSFVSSTAIIFSLNDRTSTRLIRVQERTTDLEKIALTNSLSRKISNKELTIDEAKSEFIHLQHASLQYSFLTNFFAAAIACGFFLFMFGGVASDCWIAVIAGGSAFLTFSFVQRYIQIKFFSEFVAAAVVISIAATFTKLGIATNQDIITIASVMPLVPGILITNAIRDLLAGELLAGMSRGVEAALTAFAIGAGVAIVLLII</sequence>
<evidence type="ECO:0000259" key="8">
    <source>
        <dbReference type="Pfam" id="PF06738"/>
    </source>
</evidence>
<comment type="similarity">
    <text evidence="6">Belongs to the ThrE exporter (TC 2.A.79) family.</text>
</comment>
<evidence type="ECO:0000256" key="7">
    <source>
        <dbReference type="SAM" id="Phobius"/>
    </source>
</evidence>
<feature type="transmembrane region" description="Helical" evidence="7">
    <location>
        <begin position="198"/>
        <end position="221"/>
    </location>
</feature>
<feature type="domain" description="Threonine/serine exporter-like N-terminal" evidence="8">
    <location>
        <begin position="15"/>
        <end position="251"/>
    </location>
</feature>
<feature type="transmembrane region" description="Helical" evidence="7">
    <location>
        <begin position="146"/>
        <end position="162"/>
    </location>
</feature>
<dbReference type="HOGENOM" id="CLU_070277_0_0_9"/>
<evidence type="ECO:0000313" key="9">
    <source>
        <dbReference type="EMBL" id="EFH95337.1"/>
    </source>
</evidence>
<comment type="caution">
    <text evidence="9">The sequence shown here is derived from an EMBL/GenBank/DDBJ whole genome shotgun (WGS) entry which is preliminary data.</text>
</comment>
<organism evidence="9">
    <name type="scientific">Staphylococcus aureus subsp. aureus MN8</name>
    <dbReference type="NCBI Taxonomy" id="548470"/>
    <lineage>
        <taxon>Bacteria</taxon>
        <taxon>Bacillati</taxon>
        <taxon>Bacillota</taxon>
        <taxon>Bacilli</taxon>
        <taxon>Bacillales</taxon>
        <taxon>Staphylococcaceae</taxon>
        <taxon>Staphylococcus</taxon>
    </lineage>
</organism>
<feature type="transmembrane region" description="Helical" evidence="7">
    <location>
        <begin position="233"/>
        <end position="252"/>
    </location>
</feature>
<dbReference type="GO" id="GO:0022857">
    <property type="term" value="F:transmembrane transporter activity"/>
    <property type="evidence" value="ECO:0007669"/>
    <property type="project" value="InterPro"/>
</dbReference>
<dbReference type="InterPro" id="IPR050539">
    <property type="entry name" value="ThrE_Dicarb/AminoAcid_Exp"/>
</dbReference>
<feature type="transmembrane region" description="Helical" evidence="7">
    <location>
        <begin position="174"/>
        <end position="192"/>
    </location>
</feature>